<feature type="transmembrane region" description="Helical" evidence="5">
    <location>
        <begin position="176"/>
        <end position="197"/>
    </location>
</feature>
<dbReference type="EMBL" id="JAJEPU010000023">
    <property type="protein sequence ID" value="MCC2164977.1"/>
    <property type="molecule type" value="Genomic_DNA"/>
</dbReference>
<comment type="subcellular location">
    <subcellularLocation>
        <location evidence="1">Membrane</location>
        <topology evidence="1">Multi-pass membrane protein</topology>
    </subcellularLocation>
</comment>
<feature type="transmembrane region" description="Helical" evidence="5">
    <location>
        <begin position="9"/>
        <end position="27"/>
    </location>
</feature>
<proteinExistence type="predicted"/>
<keyword evidence="4 5" id="KW-0472">Membrane</keyword>
<name>A0AAE3AS40_9FIRM</name>
<sequence>MMKEIMDHWLFWLVVIFLLGMILYGHYRGLIHKILTVSSLIVGMVFARIAVPYVTGLLRKHTNLYSVIGKALLKVAGGPGAELGDLLPAQQRELIGRLHLPSQMKDALLANNNYEIYKLLGVDAFWGYLERSLSNMVLNLIVSVLVFMVAFFLLRGIGICLNLVSRLPILSGVNQLAGAVVGGLEGLFILWTLALLVRACSSAGWVQPILGQIQESVCLTFLYEHNLFNWLMMSILNCLG</sequence>
<evidence type="ECO:0000256" key="1">
    <source>
        <dbReference type="ARBA" id="ARBA00004141"/>
    </source>
</evidence>
<evidence type="ECO:0000313" key="6">
    <source>
        <dbReference type="EMBL" id="MCC2164977.1"/>
    </source>
</evidence>
<evidence type="ECO:0000256" key="2">
    <source>
        <dbReference type="ARBA" id="ARBA00022692"/>
    </source>
</evidence>
<dbReference type="GO" id="GO:0016020">
    <property type="term" value="C:membrane"/>
    <property type="evidence" value="ECO:0007669"/>
    <property type="project" value="UniProtKB-SubCell"/>
</dbReference>
<dbReference type="RefSeq" id="WP_308451429.1">
    <property type="nucleotide sequence ID" value="NZ_JAJEPU010000023.1"/>
</dbReference>
<protein>
    <submittedName>
        <fullName evidence="6">CvpA family protein</fullName>
    </submittedName>
</protein>
<dbReference type="InterPro" id="IPR003825">
    <property type="entry name" value="Colicin-V_CvpA"/>
</dbReference>
<gene>
    <name evidence="6" type="ORF">LKD32_08800</name>
</gene>
<dbReference type="Proteomes" id="UP001198962">
    <property type="component" value="Unassembled WGS sequence"/>
</dbReference>
<dbReference type="Pfam" id="PF02674">
    <property type="entry name" value="Colicin_V"/>
    <property type="match status" value="1"/>
</dbReference>
<organism evidence="6 7">
    <name type="scientific">Brotaphodocola catenula</name>
    <dbReference type="NCBI Taxonomy" id="2885361"/>
    <lineage>
        <taxon>Bacteria</taxon>
        <taxon>Bacillati</taxon>
        <taxon>Bacillota</taxon>
        <taxon>Clostridia</taxon>
        <taxon>Lachnospirales</taxon>
        <taxon>Lachnospiraceae</taxon>
        <taxon>Brotaphodocola</taxon>
    </lineage>
</organism>
<keyword evidence="3 5" id="KW-1133">Transmembrane helix</keyword>
<accession>A0AAE3AS40</accession>
<reference evidence="6" key="1">
    <citation type="submission" date="2021-10" db="EMBL/GenBank/DDBJ databases">
        <title>Anaerobic single-cell dispensing facilitates the cultivation of human gut bacteria.</title>
        <authorList>
            <person name="Afrizal A."/>
        </authorList>
    </citation>
    <scope>NUCLEOTIDE SEQUENCE</scope>
    <source>
        <strain evidence="6">CLA-AA-H274</strain>
    </source>
</reference>
<evidence type="ECO:0000256" key="3">
    <source>
        <dbReference type="ARBA" id="ARBA00022989"/>
    </source>
</evidence>
<feature type="transmembrane region" description="Helical" evidence="5">
    <location>
        <begin position="33"/>
        <end position="51"/>
    </location>
</feature>
<comment type="caution">
    <text evidence="6">The sequence shown here is derived from an EMBL/GenBank/DDBJ whole genome shotgun (WGS) entry which is preliminary data.</text>
</comment>
<keyword evidence="7" id="KW-1185">Reference proteome</keyword>
<evidence type="ECO:0000313" key="7">
    <source>
        <dbReference type="Proteomes" id="UP001198962"/>
    </source>
</evidence>
<keyword evidence="2 5" id="KW-0812">Transmembrane</keyword>
<feature type="transmembrane region" description="Helical" evidence="5">
    <location>
        <begin position="137"/>
        <end position="164"/>
    </location>
</feature>
<dbReference type="GO" id="GO:0009403">
    <property type="term" value="P:toxin biosynthetic process"/>
    <property type="evidence" value="ECO:0007669"/>
    <property type="project" value="InterPro"/>
</dbReference>
<dbReference type="AlphaFoldDB" id="A0AAE3AS40"/>
<evidence type="ECO:0000256" key="5">
    <source>
        <dbReference type="SAM" id="Phobius"/>
    </source>
</evidence>
<evidence type="ECO:0000256" key="4">
    <source>
        <dbReference type="ARBA" id="ARBA00023136"/>
    </source>
</evidence>